<feature type="chain" id="PRO_5007292835" evidence="1">
    <location>
        <begin position="27"/>
        <end position="188"/>
    </location>
</feature>
<evidence type="ECO:0000256" key="1">
    <source>
        <dbReference type="SAM" id="SignalP"/>
    </source>
</evidence>
<dbReference type="EMBL" id="KQ964270">
    <property type="protein sequence ID" value="KXJ86172.1"/>
    <property type="molecule type" value="Genomic_DNA"/>
</dbReference>
<feature type="non-terminal residue" evidence="2">
    <location>
        <position position="188"/>
    </location>
</feature>
<reference evidence="3" key="1">
    <citation type="submission" date="2016-02" db="EMBL/GenBank/DDBJ databases">
        <title>Draft genome sequence of Microdochium bolleyi, a fungal endophyte of beachgrass.</title>
        <authorList>
            <consortium name="DOE Joint Genome Institute"/>
            <person name="David A.S."/>
            <person name="May G."/>
            <person name="Haridas S."/>
            <person name="Lim J."/>
            <person name="Wang M."/>
            <person name="Labutti K."/>
            <person name="Lipzen A."/>
            <person name="Barry K."/>
            <person name="Grigoriev I.V."/>
        </authorList>
    </citation>
    <scope>NUCLEOTIDE SEQUENCE [LARGE SCALE GENOMIC DNA]</scope>
    <source>
        <strain evidence="3">J235TASD1</strain>
    </source>
</reference>
<evidence type="ECO:0000313" key="2">
    <source>
        <dbReference type="EMBL" id="KXJ86172.1"/>
    </source>
</evidence>
<name>A0A136IMH9_9PEZI</name>
<keyword evidence="1" id="KW-0732">Signal</keyword>
<sequence length="188" mass="19474">MLCSLLKSHGLLLVPIVNMLLSLEDALLSPILLARPDPTACTISSGIFPSTPRVRNLSATPRRAPCPPRCPTCRSSAAHACGPPCGSSACARRARVSTSRSSSWRGRRTFRAVGMSATMTTTTTRLGCGAGGCRPGGGPGRTGRSLPGAGCATTTLLFYSSRVMSFVVGCDSFVSLGWKSVDAVRAGV</sequence>
<feature type="signal peptide" evidence="1">
    <location>
        <begin position="1"/>
        <end position="26"/>
    </location>
</feature>
<protein>
    <submittedName>
        <fullName evidence="2">Uncharacterized protein</fullName>
    </submittedName>
</protein>
<evidence type="ECO:0000313" key="3">
    <source>
        <dbReference type="Proteomes" id="UP000070501"/>
    </source>
</evidence>
<keyword evidence="3" id="KW-1185">Reference proteome</keyword>
<gene>
    <name evidence="2" type="ORF">Micbo1qcDRAFT_168769</name>
</gene>
<organism evidence="2 3">
    <name type="scientific">Microdochium bolleyi</name>
    <dbReference type="NCBI Taxonomy" id="196109"/>
    <lineage>
        <taxon>Eukaryota</taxon>
        <taxon>Fungi</taxon>
        <taxon>Dikarya</taxon>
        <taxon>Ascomycota</taxon>
        <taxon>Pezizomycotina</taxon>
        <taxon>Sordariomycetes</taxon>
        <taxon>Xylariomycetidae</taxon>
        <taxon>Xylariales</taxon>
        <taxon>Microdochiaceae</taxon>
        <taxon>Microdochium</taxon>
    </lineage>
</organism>
<dbReference type="InParanoid" id="A0A136IMH9"/>
<dbReference type="Proteomes" id="UP000070501">
    <property type="component" value="Unassembled WGS sequence"/>
</dbReference>
<proteinExistence type="predicted"/>
<accession>A0A136IMH9</accession>
<dbReference type="AlphaFoldDB" id="A0A136IMH9"/>